<protein>
    <recommendedName>
        <fullName evidence="8">Ribonuclease VapC</fullName>
        <shortName evidence="8">RNase VapC</shortName>
        <ecNumber evidence="8">3.1.-.-</ecNumber>
    </recommendedName>
    <alternativeName>
        <fullName evidence="8">Toxin VapC</fullName>
    </alternativeName>
</protein>
<dbReference type="OrthoDB" id="7188375at2"/>
<keyword evidence="4 8" id="KW-0479">Metal-binding</keyword>
<feature type="binding site" evidence="8">
    <location>
        <position position="102"/>
    </location>
    <ligand>
        <name>Mg(2+)</name>
        <dbReference type="ChEBI" id="CHEBI:18420"/>
    </ligand>
</feature>
<dbReference type="EC" id="3.1.-.-" evidence="8"/>
<keyword evidence="3 8" id="KW-0540">Nuclease</keyword>
<dbReference type="GO" id="GO:0016787">
    <property type="term" value="F:hydrolase activity"/>
    <property type="evidence" value="ECO:0007669"/>
    <property type="project" value="UniProtKB-KW"/>
</dbReference>
<feature type="domain" description="PIN" evidence="9">
    <location>
        <begin position="2"/>
        <end position="125"/>
    </location>
</feature>
<evidence type="ECO:0000256" key="3">
    <source>
        <dbReference type="ARBA" id="ARBA00022722"/>
    </source>
</evidence>
<keyword evidence="11" id="KW-1185">Reference proteome</keyword>
<evidence type="ECO:0000256" key="5">
    <source>
        <dbReference type="ARBA" id="ARBA00022801"/>
    </source>
</evidence>
<dbReference type="EMBL" id="SBKP01000012">
    <property type="protein sequence ID" value="RXR27594.1"/>
    <property type="molecule type" value="Genomic_DNA"/>
</dbReference>
<evidence type="ECO:0000256" key="7">
    <source>
        <dbReference type="ARBA" id="ARBA00038093"/>
    </source>
</evidence>
<evidence type="ECO:0000313" key="11">
    <source>
        <dbReference type="Proteomes" id="UP000290958"/>
    </source>
</evidence>
<keyword evidence="5 8" id="KW-0378">Hydrolase</keyword>
<proteinExistence type="inferred from homology"/>
<evidence type="ECO:0000256" key="1">
    <source>
        <dbReference type="ARBA" id="ARBA00001946"/>
    </source>
</evidence>
<dbReference type="Proteomes" id="UP000290958">
    <property type="component" value="Unassembled WGS sequence"/>
</dbReference>
<evidence type="ECO:0000313" key="10">
    <source>
        <dbReference type="EMBL" id="RXR27594.1"/>
    </source>
</evidence>
<dbReference type="AlphaFoldDB" id="A0A4Q1KF67"/>
<comment type="similarity">
    <text evidence="7 8">Belongs to the PINc/VapC protein family.</text>
</comment>
<dbReference type="InterPro" id="IPR050556">
    <property type="entry name" value="Type_II_TA_system_RNase"/>
</dbReference>
<dbReference type="PANTHER" id="PTHR33653:SF1">
    <property type="entry name" value="RIBONUCLEASE VAPC2"/>
    <property type="match status" value="1"/>
</dbReference>
<evidence type="ECO:0000256" key="2">
    <source>
        <dbReference type="ARBA" id="ARBA00022649"/>
    </source>
</evidence>
<keyword evidence="6 8" id="KW-0460">Magnesium</keyword>
<dbReference type="GO" id="GO:0090729">
    <property type="term" value="F:toxin activity"/>
    <property type="evidence" value="ECO:0007669"/>
    <property type="project" value="UniProtKB-KW"/>
</dbReference>
<dbReference type="CDD" id="cd18746">
    <property type="entry name" value="PIN_VapC4-5_FitB-like"/>
    <property type="match status" value="1"/>
</dbReference>
<keyword evidence="2 8" id="KW-1277">Toxin-antitoxin system</keyword>
<feature type="binding site" evidence="8">
    <location>
        <position position="5"/>
    </location>
    <ligand>
        <name>Mg(2+)</name>
        <dbReference type="ChEBI" id="CHEBI:18420"/>
    </ligand>
</feature>
<dbReference type="GO" id="GO:0000287">
    <property type="term" value="F:magnesium ion binding"/>
    <property type="evidence" value="ECO:0007669"/>
    <property type="project" value="UniProtKB-UniRule"/>
</dbReference>
<sequence length="138" mass="15590">MYLLDTNVISAFRRPERLSDKVQAWAESVESADFFLSAITVLEIEQGILARERHDAMQGAILREWFDNDVIPAFEDRIIPFDAEAARKCAALHIPDPRPKRDAMIAATAIIHGLTVVTRNVADFEKLEVSLIDPWTDV</sequence>
<gene>
    <name evidence="8" type="primary">vapC</name>
    <name evidence="10" type="ORF">EQG66_12015</name>
</gene>
<dbReference type="Gene3D" id="3.40.50.1010">
    <property type="entry name" value="5'-nuclease"/>
    <property type="match status" value="1"/>
</dbReference>
<dbReference type="PANTHER" id="PTHR33653">
    <property type="entry name" value="RIBONUCLEASE VAPC2"/>
    <property type="match status" value="1"/>
</dbReference>
<dbReference type="Pfam" id="PF01850">
    <property type="entry name" value="PIN"/>
    <property type="match status" value="1"/>
</dbReference>
<dbReference type="InterPro" id="IPR022907">
    <property type="entry name" value="VapC_family"/>
</dbReference>
<comment type="cofactor">
    <cofactor evidence="1 8">
        <name>Mg(2+)</name>
        <dbReference type="ChEBI" id="CHEBI:18420"/>
    </cofactor>
</comment>
<evidence type="ECO:0000256" key="8">
    <source>
        <dbReference type="HAMAP-Rule" id="MF_00265"/>
    </source>
</evidence>
<dbReference type="GO" id="GO:0004540">
    <property type="term" value="F:RNA nuclease activity"/>
    <property type="evidence" value="ECO:0007669"/>
    <property type="project" value="InterPro"/>
</dbReference>
<evidence type="ECO:0000259" key="9">
    <source>
        <dbReference type="Pfam" id="PF01850"/>
    </source>
</evidence>
<evidence type="ECO:0000256" key="6">
    <source>
        <dbReference type="ARBA" id="ARBA00022842"/>
    </source>
</evidence>
<keyword evidence="8" id="KW-0800">Toxin</keyword>
<dbReference type="HAMAP" id="MF_00265">
    <property type="entry name" value="VapC_Nob1"/>
    <property type="match status" value="1"/>
</dbReference>
<comment type="function">
    <text evidence="8">Toxic component of a toxin-antitoxin (TA) system. An RNase.</text>
</comment>
<reference evidence="11" key="1">
    <citation type="submission" date="2019-01" db="EMBL/GenBank/DDBJ databases">
        <title>Cytophagaceae bacterium strain CAR-16.</title>
        <authorList>
            <person name="Chen W.-M."/>
        </authorList>
    </citation>
    <scope>NUCLEOTIDE SEQUENCE [LARGE SCALE GENOMIC DNA]</scope>
    <source>
        <strain evidence="11">CHR27</strain>
    </source>
</reference>
<comment type="caution">
    <text evidence="10">The sequence shown here is derived from an EMBL/GenBank/DDBJ whole genome shotgun (WGS) entry which is preliminary data.</text>
</comment>
<evidence type="ECO:0000256" key="4">
    <source>
        <dbReference type="ARBA" id="ARBA00022723"/>
    </source>
</evidence>
<dbReference type="SUPFAM" id="SSF88723">
    <property type="entry name" value="PIN domain-like"/>
    <property type="match status" value="1"/>
</dbReference>
<accession>A0A4Q1KF67</accession>
<dbReference type="InterPro" id="IPR002716">
    <property type="entry name" value="PIN_dom"/>
</dbReference>
<dbReference type="InterPro" id="IPR029060">
    <property type="entry name" value="PIN-like_dom_sf"/>
</dbReference>
<name>A0A4Q1KF67_9SPHN</name>
<organism evidence="10 11">
    <name type="scientific">Sphingobium fluviale</name>
    <dbReference type="NCBI Taxonomy" id="2506423"/>
    <lineage>
        <taxon>Bacteria</taxon>
        <taxon>Pseudomonadati</taxon>
        <taxon>Pseudomonadota</taxon>
        <taxon>Alphaproteobacteria</taxon>
        <taxon>Sphingomonadales</taxon>
        <taxon>Sphingomonadaceae</taxon>
        <taxon>Sphingobium</taxon>
    </lineage>
</organism>
<dbReference type="RefSeq" id="WP_129404826.1">
    <property type="nucleotide sequence ID" value="NZ_SBKP01000012.1"/>
</dbReference>